<dbReference type="Pfam" id="PF03745">
    <property type="entry name" value="DUF309"/>
    <property type="match status" value="1"/>
</dbReference>
<reference evidence="3" key="1">
    <citation type="submission" date="2018-04" db="EMBL/GenBank/DDBJ databases">
        <authorList>
            <person name="Lucker S."/>
            <person name="Sakoula D."/>
        </authorList>
    </citation>
    <scope>NUCLEOTIDE SEQUENCE [LARGE SCALE GENOMIC DNA]</scope>
</reference>
<dbReference type="RefSeq" id="WP_181416598.1">
    <property type="nucleotide sequence ID" value="NZ_OUNR01000001.1"/>
</dbReference>
<dbReference type="EMBL" id="OUNR01000001">
    <property type="protein sequence ID" value="SPP63569.1"/>
    <property type="molecule type" value="Genomic_DNA"/>
</dbReference>
<keyword evidence="3" id="KW-1185">Reference proteome</keyword>
<dbReference type="InterPro" id="IPR005500">
    <property type="entry name" value="DUF309"/>
</dbReference>
<feature type="region of interest" description="Disordered" evidence="1">
    <location>
        <begin position="29"/>
        <end position="58"/>
    </location>
</feature>
<sequence>MTVAGVEPSPANPNWPRYSSNPFPAYRFVPGNSPHPRRNPQGHSFGCPEPSPTPCGPEEWSQSEDYRFGIDLYNFAYWWECHEVFEGFWHTVGRKTEQGLFFQALIQLAAANLKRHTRHLSAAENLLRTSHQKFYGMPLFYMGLDIADLRNRLTAQITTEQAPPILLELRLTNDYPHP</sequence>
<gene>
    <name evidence="2" type="ORF">NITLEN_10655</name>
</gene>
<dbReference type="InterPro" id="IPR023203">
    <property type="entry name" value="TTHA0068_sf"/>
</dbReference>
<dbReference type="Gene3D" id="1.10.3450.10">
    <property type="entry name" value="TTHA0068-like"/>
    <property type="match status" value="1"/>
</dbReference>
<dbReference type="AlphaFoldDB" id="A0A330L2Z6"/>
<evidence type="ECO:0000313" key="2">
    <source>
        <dbReference type="EMBL" id="SPP63569.1"/>
    </source>
</evidence>
<evidence type="ECO:0008006" key="4">
    <source>
        <dbReference type="Google" id="ProtNLM"/>
    </source>
</evidence>
<accession>A0A330L2Z6</accession>
<evidence type="ECO:0000256" key="1">
    <source>
        <dbReference type="SAM" id="MobiDB-lite"/>
    </source>
</evidence>
<organism evidence="2 3">
    <name type="scientific">Nitrospira lenta</name>
    <dbReference type="NCBI Taxonomy" id="1436998"/>
    <lineage>
        <taxon>Bacteria</taxon>
        <taxon>Pseudomonadati</taxon>
        <taxon>Nitrospirota</taxon>
        <taxon>Nitrospiria</taxon>
        <taxon>Nitrospirales</taxon>
        <taxon>Nitrospiraceae</taxon>
        <taxon>Nitrospira</taxon>
    </lineage>
</organism>
<evidence type="ECO:0000313" key="3">
    <source>
        <dbReference type="Proteomes" id="UP000248168"/>
    </source>
</evidence>
<dbReference type="InParanoid" id="A0A330L2Z6"/>
<name>A0A330L2Z6_9BACT</name>
<dbReference type="Proteomes" id="UP000248168">
    <property type="component" value="Unassembled WGS sequence"/>
</dbReference>
<dbReference type="SUPFAM" id="SSF140663">
    <property type="entry name" value="TTHA0068-like"/>
    <property type="match status" value="1"/>
</dbReference>
<protein>
    <recommendedName>
        <fullName evidence="4">DUF309 domain-containing protein</fullName>
    </recommendedName>
</protein>
<proteinExistence type="predicted"/>